<proteinExistence type="predicted"/>
<dbReference type="InterPro" id="IPR036388">
    <property type="entry name" value="WH-like_DNA-bd_sf"/>
</dbReference>
<dbReference type="PANTHER" id="PTHR44688">
    <property type="entry name" value="DNA-BINDING TRANSCRIPTIONAL ACTIVATOR DEVR_DOSR"/>
    <property type="match status" value="1"/>
</dbReference>
<evidence type="ECO:0000256" key="2">
    <source>
        <dbReference type="ARBA" id="ARBA00023125"/>
    </source>
</evidence>
<dbReference type="PROSITE" id="PS50043">
    <property type="entry name" value="HTH_LUXR_2"/>
    <property type="match status" value="1"/>
</dbReference>
<evidence type="ECO:0000256" key="3">
    <source>
        <dbReference type="ARBA" id="ARBA00023163"/>
    </source>
</evidence>
<keyword evidence="7" id="KW-1185">Reference proteome</keyword>
<evidence type="ECO:0000313" key="6">
    <source>
        <dbReference type="EMBL" id="TIX50451.1"/>
    </source>
</evidence>
<organism evidence="6 7">
    <name type="scientific">Alteraurantiacibacter aquimixticola</name>
    <dbReference type="NCBI Taxonomy" id="2489173"/>
    <lineage>
        <taxon>Bacteria</taxon>
        <taxon>Pseudomonadati</taxon>
        <taxon>Pseudomonadota</taxon>
        <taxon>Alphaproteobacteria</taxon>
        <taxon>Sphingomonadales</taxon>
        <taxon>Erythrobacteraceae</taxon>
        <taxon>Alteraurantiacibacter</taxon>
    </lineage>
</organism>
<keyword evidence="4" id="KW-1133">Transmembrane helix</keyword>
<evidence type="ECO:0000256" key="4">
    <source>
        <dbReference type="SAM" id="Phobius"/>
    </source>
</evidence>
<dbReference type="RefSeq" id="WP_136693472.1">
    <property type="nucleotide sequence ID" value="NZ_SSHH01000002.1"/>
</dbReference>
<keyword evidence="1" id="KW-0805">Transcription regulation</keyword>
<dbReference type="GO" id="GO:0006355">
    <property type="term" value="P:regulation of DNA-templated transcription"/>
    <property type="evidence" value="ECO:0007669"/>
    <property type="project" value="InterPro"/>
</dbReference>
<dbReference type="SUPFAM" id="SSF46894">
    <property type="entry name" value="C-terminal effector domain of the bipartite response regulators"/>
    <property type="match status" value="1"/>
</dbReference>
<evidence type="ECO:0000256" key="1">
    <source>
        <dbReference type="ARBA" id="ARBA00023015"/>
    </source>
</evidence>
<dbReference type="GO" id="GO:0003677">
    <property type="term" value="F:DNA binding"/>
    <property type="evidence" value="ECO:0007669"/>
    <property type="project" value="UniProtKB-KW"/>
</dbReference>
<sequence>MTSADADESKALLGSLTARQRQVLDLLLQHKTSKEMARELGISPHTVDQRVRFAKEKLGVERRSDLATAYRDILRICEETIYEESRIGSRAIPLQDGAGPSDRPDLIVGSPPISGARGSTDESADGRLVPAILEGPSGVLLRVGAVFFIAAAVIIIGIGGLAVLEQLSRLLK</sequence>
<dbReference type="InterPro" id="IPR000792">
    <property type="entry name" value="Tscrpt_reg_LuxR_C"/>
</dbReference>
<dbReference type="InterPro" id="IPR016032">
    <property type="entry name" value="Sig_transdc_resp-reg_C-effctor"/>
</dbReference>
<evidence type="ECO:0000259" key="5">
    <source>
        <dbReference type="PROSITE" id="PS50043"/>
    </source>
</evidence>
<comment type="caution">
    <text evidence="6">The sequence shown here is derived from an EMBL/GenBank/DDBJ whole genome shotgun (WGS) entry which is preliminary data.</text>
</comment>
<feature type="domain" description="HTH luxR-type" evidence="5">
    <location>
        <begin position="9"/>
        <end position="74"/>
    </location>
</feature>
<dbReference type="OrthoDB" id="7501479at2"/>
<gene>
    <name evidence="6" type="ORF">E5222_09255</name>
</gene>
<dbReference type="SMART" id="SM00421">
    <property type="entry name" value="HTH_LUXR"/>
    <property type="match status" value="1"/>
</dbReference>
<keyword evidence="4" id="KW-0472">Membrane</keyword>
<dbReference type="Proteomes" id="UP000309389">
    <property type="component" value="Unassembled WGS sequence"/>
</dbReference>
<name>A0A4T3F075_9SPHN</name>
<feature type="transmembrane region" description="Helical" evidence="4">
    <location>
        <begin position="139"/>
        <end position="164"/>
    </location>
</feature>
<dbReference type="EMBL" id="SSHH01000002">
    <property type="protein sequence ID" value="TIX50451.1"/>
    <property type="molecule type" value="Genomic_DNA"/>
</dbReference>
<keyword evidence="4" id="KW-0812">Transmembrane</keyword>
<dbReference type="Gene3D" id="1.10.10.10">
    <property type="entry name" value="Winged helix-like DNA-binding domain superfamily/Winged helix DNA-binding domain"/>
    <property type="match status" value="1"/>
</dbReference>
<dbReference type="AlphaFoldDB" id="A0A4T3F075"/>
<accession>A0A4T3F075</accession>
<evidence type="ECO:0000313" key="7">
    <source>
        <dbReference type="Proteomes" id="UP000309389"/>
    </source>
</evidence>
<dbReference type="Pfam" id="PF00196">
    <property type="entry name" value="GerE"/>
    <property type="match status" value="1"/>
</dbReference>
<keyword evidence="3" id="KW-0804">Transcription</keyword>
<dbReference type="CDD" id="cd06170">
    <property type="entry name" value="LuxR_C_like"/>
    <property type="match status" value="1"/>
</dbReference>
<protein>
    <submittedName>
        <fullName evidence="6">LuxR family transcriptional regulator</fullName>
    </submittedName>
</protein>
<reference evidence="6 7" key="1">
    <citation type="submission" date="2019-04" db="EMBL/GenBank/DDBJ databases">
        <title>Altererythrobacter aquimixticola sp. nov., isolated from sediment of junction between the ocean and a freshwater spring.</title>
        <authorList>
            <person name="Yoon J.-H."/>
        </authorList>
    </citation>
    <scope>NUCLEOTIDE SEQUENCE [LARGE SCALE GENOMIC DNA]</scope>
    <source>
        <strain evidence="6 7">SSKS-13</strain>
    </source>
</reference>
<dbReference type="PANTHER" id="PTHR44688:SF16">
    <property type="entry name" value="DNA-BINDING TRANSCRIPTIONAL ACTIVATOR DEVR_DOSR"/>
    <property type="match status" value="1"/>
</dbReference>
<keyword evidence="2" id="KW-0238">DNA-binding</keyword>